<feature type="signal peptide" evidence="1">
    <location>
        <begin position="1"/>
        <end position="25"/>
    </location>
</feature>
<dbReference type="EMBL" id="FOGB01000008">
    <property type="protein sequence ID" value="SEQ79866.1"/>
    <property type="molecule type" value="Genomic_DNA"/>
</dbReference>
<keyword evidence="1" id="KW-0732">Signal</keyword>
<protein>
    <recommendedName>
        <fullName evidence="4">DUF1318 domain-containing protein</fullName>
    </recommendedName>
</protein>
<dbReference type="AlphaFoldDB" id="A0A1H9IZA2"/>
<organism evidence="2 3">
    <name type="scientific">Amphritea atlantica</name>
    <dbReference type="NCBI Taxonomy" id="355243"/>
    <lineage>
        <taxon>Bacteria</taxon>
        <taxon>Pseudomonadati</taxon>
        <taxon>Pseudomonadota</taxon>
        <taxon>Gammaproteobacteria</taxon>
        <taxon>Oceanospirillales</taxon>
        <taxon>Oceanospirillaceae</taxon>
        <taxon>Amphritea</taxon>
    </lineage>
</organism>
<dbReference type="STRING" id="355243.SAMN03080615_02775"/>
<keyword evidence="3" id="KW-1185">Reference proteome</keyword>
<dbReference type="OrthoDB" id="9798130at2"/>
<proteinExistence type="predicted"/>
<name>A0A1H9IZA2_9GAMM</name>
<evidence type="ECO:0000313" key="2">
    <source>
        <dbReference type="EMBL" id="SEQ79866.1"/>
    </source>
</evidence>
<dbReference type="InterPro" id="IPR008309">
    <property type="entry name" value="YdbL"/>
</dbReference>
<gene>
    <name evidence="2" type="ORF">SAMN03080615_02775</name>
</gene>
<evidence type="ECO:0000256" key="1">
    <source>
        <dbReference type="SAM" id="SignalP"/>
    </source>
</evidence>
<dbReference type="Pfam" id="PF07027">
    <property type="entry name" value="DUF1318"/>
    <property type="match status" value="1"/>
</dbReference>
<evidence type="ECO:0008006" key="4">
    <source>
        <dbReference type="Google" id="ProtNLM"/>
    </source>
</evidence>
<feature type="chain" id="PRO_5011434800" description="DUF1318 domain-containing protein" evidence="1">
    <location>
        <begin position="26"/>
        <end position="111"/>
    </location>
</feature>
<sequence>MKQIKNILTFATLLLSLAITPSAWAISLDDAKNQGLVGEQLNGYLGVVKSTPEVDNLVKTINSKRREAYAETARNAGVEINIIELRIGQRLTQRAPTGQYVQTPDGQWSKK</sequence>
<reference evidence="3" key="1">
    <citation type="submission" date="2016-10" db="EMBL/GenBank/DDBJ databases">
        <authorList>
            <person name="Varghese N."/>
            <person name="Submissions S."/>
        </authorList>
    </citation>
    <scope>NUCLEOTIDE SEQUENCE [LARGE SCALE GENOMIC DNA]</scope>
    <source>
        <strain evidence="3">DSM 18887</strain>
    </source>
</reference>
<dbReference type="RefSeq" id="WP_091359361.1">
    <property type="nucleotide sequence ID" value="NZ_AP025284.1"/>
</dbReference>
<dbReference type="Proteomes" id="UP000198749">
    <property type="component" value="Unassembled WGS sequence"/>
</dbReference>
<accession>A0A1H9IZA2</accession>
<evidence type="ECO:0000313" key="3">
    <source>
        <dbReference type="Proteomes" id="UP000198749"/>
    </source>
</evidence>
<dbReference type="PIRSF" id="PIRSF025560">
    <property type="entry name" value="UCP025560"/>
    <property type="match status" value="1"/>
</dbReference>